<accession>A0A2M8FB33</accession>
<sequence length="170" mass="18018">MLWLWRIGIRQRNAEALAGVAGVARGDGVAVVAGCTRRVEVGPTLPVESNGARAWLVAALVELAEARQLLTAVIAVARAVRPAVLADVALRGSLQVAVRSFPREEVAVVEGEANLCHASHWDVRNQIRLAGRLLILTDVVDAGTVRPTVVVGVAAVPLYRRRCTAPKLAA</sequence>
<proteinExistence type="predicted"/>
<name>A0A2M8FB33_9BACT</name>
<dbReference type="Proteomes" id="UP000231456">
    <property type="component" value="Unassembled WGS sequence"/>
</dbReference>
<dbReference type="EMBL" id="PFRH01000011">
    <property type="protein sequence ID" value="PJC52928.1"/>
    <property type="molecule type" value="Genomic_DNA"/>
</dbReference>
<evidence type="ECO:0000313" key="1">
    <source>
        <dbReference type="EMBL" id="PJC52928.1"/>
    </source>
</evidence>
<reference evidence="2" key="1">
    <citation type="submission" date="2017-09" db="EMBL/GenBank/DDBJ databases">
        <title>Depth-based differentiation of microbial function through sediment-hosted aquifers and enrichment of novel symbionts in the deep terrestrial subsurface.</title>
        <authorList>
            <person name="Probst A.J."/>
            <person name="Ladd B."/>
            <person name="Jarett J.K."/>
            <person name="Geller-Mcgrath D.E."/>
            <person name="Sieber C.M.K."/>
            <person name="Emerson J.B."/>
            <person name="Anantharaman K."/>
            <person name="Thomas B.C."/>
            <person name="Malmstrom R."/>
            <person name="Stieglmeier M."/>
            <person name="Klingl A."/>
            <person name="Woyke T."/>
            <person name="Ryan C.M."/>
            <person name="Banfield J.F."/>
        </authorList>
    </citation>
    <scope>NUCLEOTIDE SEQUENCE [LARGE SCALE GENOMIC DNA]</scope>
</reference>
<dbReference type="AlphaFoldDB" id="A0A2M8FB33"/>
<gene>
    <name evidence="1" type="ORF">CO030_00325</name>
</gene>
<comment type="caution">
    <text evidence="1">The sequence shown here is derived from an EMBL/GenBank/DDBJ whole genome shotgun (WGS) entry which is preliminary data.</text>
</comment>
<evidence type="ECO:0000313" key="2">
    <source>
        <dbReference type="Proteomes" id="UP000231456"/>
    </source>
</evidence>
<protein>
    <submittedName>
        <fullName evidence="1">Uncharacterized protein</fullName>
    </submittedName>
</protein>
<organism evidence="1 2">
    <name type="scientific">Candidatus Magasanikbacteria bacterium CG_4_9_14_0_2_um_filter_42_11</name>
    <dbReference type="NCBI Taxonomy" id="1974643"/>
    <lineage>
        <taxon>Bacteria</taxon>
        <taxon>Candidatus Magasanikiibacteriota</taxon>
    </lineage>
</organism>